<dbReference type="KEGG" id="mey:TM49_08355"/>
<gene>
    <name evidence="2" type="ORF">TM49_08355</name>
</gene>
<sequence length="2249" mass="218339">MAGVPVPFYSRGYTKAYAAATCDPSSTSSVVNNTSAVSSTTFTCTISSSSTLTAPQYAYGGAYAAYQNLQSYQFGYYKRNQYFYNTTFQRIPHGQPGLNITLTNSATVDVTASAATSSLISSSTASKYLYFQRSTQTNGISVVSLGSNAWYTTGNGGVVGSGGNGGNITITNTGSITSSAGGGIYALSRAGDGLQAYKGGVGGAVSIVSSGDVSGSTSGIAAISQGGTSSGPVPGYYAKATAGKGGAVTVKVYGDVSATTSGPAVLAASYGGNSPRAKSRFYKYEYQIAYDLETTQFEGGVGGDGDSVGLYVGSSSNAFSGTISTVSSGKVNSDTVTRATGAALAATSIGGQGINTYSSGYYNYYSGGNGGAVTVKAEASSSALITTAGAGSPAVLAQSAGGASPADTSTFNTYLSGYTGGDGGAVTVGLSGGGRIVTSGDNASGIVAQSLGGAGKSTIDDSTYGNAGSAGTVSVTTDFAITTKGAYSHGIVAQSAAAAFGYGIYSYDGNGDIVWGDVNDASTGSDNVTVTNSGAINTYGTSSHGIVAQSIGGGGGVLNATAKLETTSGFVDTKASQTVGSGNSKAAGSTVTVTNNGNITTHGGTTTTDTLSVGGTALTGGIGILAQSIGGGGGIAIGSGATGILGGSGDSGTAGSAGGGVYVTNTAVITTNGAEAHGIVAQSVGGGGGIGQNGYGFLSAIGGKGGNGGDGGTVTVTNPGTINTNGDYASAIIAQSIGGGGGTGGKASSTGILVSIAVGGQGGGGGDGGSVTLEREDGSAISTTGYHATAILLQSIGGGGGSGGAAKATSGGPDFSLSIATGGGGGSGGQGGGVYGHIGGKVVTTGSDSVGVLVQSIGGGGGDGGGSTAKAIAAGIPDNEEGGSYSLAVSISHGGTGGSGGDGGKAEAWIEDGASIGTAGDGASALVVQSIGGGGGNGGDSTAASGTTSLQGLVDKVSGGAVDLEGKAVSLAIDVSHGGSGGDGGSGSEAYAHNLGAISTSGDFSYGMLVQSIGGGGGSGGTGESDSLSTFGDSKFSAGVTLGGSGATAGDGGVAKSGVSASGSINTSGSNANALVAQTIGGGGGTGGSGSGDLDADNAVSLGFGGTGGAGGAGGTAYAWNAGKIVTTGDASDGVLAQSIGGGGGTGGSGTSSISHSTEVKKELKKWESAKLALKAGLDIDSTLSATLGASGGSGGDGGTVIVGLPEKGQTDFSYGTITTSGTTSHGVVAQSIGAGGGSAAVSSNQSAATLGAAIDGLDLSVDVNLSLGTANTAGSTGSGGQVSVYVSDTYTSGFSSMGVVAQSIGGGGGIATSSGYAPSSLSVVLGSHTKADNAINTGGTVGVELLSGEKIVTSGDNSNGIMAQSIGGGGGLAIAAFGTDTAANDDTTSDVLDITLGAEAVSSNIGDLQSGAVTVTGKGAIATSGTRAIGIVAQSIGGGGGFIAASSTSISSVKFAAAQYSGVAYSANVSLDSGSIQTSGDGAAGIVAQAIGGGGGFAADLSSGKINTYYVSASDTTYGYNTSSGGASQGVNISVDSNSSISTTGGYAHGIIAQAIAGSGGIWQKNGKVYAGSLYRSSYSFSGFVDITVDGSVKVEDEHAWGIWAQTLNREITVTVGASGSISGSNSSDENGGAIHGASASSGSFQLYNSGSITGNVVTSKAGKETYAKDFTSTSSASADGAVSLSTAAPAGSALMLNSGTGTFTTGAIAGLDTVLNAGAINVGGEGTIQQTVFSGDLVGVGTSSAGSAYDAATIGLSPQFSTFDYYTRAAKNSWRTADASKGGLITGLDVDMENGTADALLVSGDFAGTWGIDVNGVSLLPNTRTDFLQVKGTDTSDISVLSSLVFDFTDVSTSSKGWTGFSVADAHFANTGVSLGRNATEITTAMQQVWDTVEDGSATDVQVGDDEISLGQVFGAFHQSTPKSFSDMLLELASEATTAPMAESPSAAIAAANNVLSCPAFAVTGVMMDEGSCTWGRLYGSGAEQGMVGDSMGYQKSGGGLQAGGQKAWGDGWFTGAGLTFENDWFRNDAGTEKLEQQSLSGAVSLKKEMGPWLFGLVGGAGYNWGDSTRFISLDTLRATAKGSPDSAMFFARARASYEFALSDEYYMRPRVDFDVVNMHQYGYDETGAGALNLMVDGNSDTVFSVTPGIEFGARLPFLQDMPARLYGDLSVSFLSNDEWETTARLAGISSMDSFSTFTPIADTVGHLTLGLDLAKRQGMEFRIQYEGSFADSYQSHVGSMRFGYRF</sequence>
<dbReference type="PROSITE" id="PS51208">
    <property type="entry name" value="AUTOTRANSPORTER"/>
    <property type="match status" value="1"/>
</dbReference>
<dbReference type="SUPFAM" id="SSF103515">
    <property type="entry name" value="Autotransporter"/>
    <property type="match status" value="1"/>
</dbReference>
<dbReference type="STRING" id="1486262.TM49_08355"/>
<dbReference type="InterPro" id="IPR036709">
    <property type="entry name" value="Autotransporte_beta_dom_sf"/>
</dbReference>
<evidence type="ECO:0000313" key="3">
    <source>
        <dbReference type="Proteomes" id="UP000032611"/>
    </source>
</evidence>
<reference evidence="2" key="1">
    <citation type="journal article" date="2015" name="Genome Announc.">
        <title>Complete genome sequence of Martelella endophytica YC6887, which has antifungal activity associated with a halophyte.</title>
        <authorList>
            <person name="Khan A."/>
            <person name="Khan H."/>
            <person name="Chung E.J."/>
            <person name="Hossain M.T."/>
            <person name="Chung Y.R."/>
        </authorList>
    </citation>
    <scope>NUCLEOTIDE SEQUENCE [LARGE SCALE GENOMIC DNA]</scope>
    <source>
        <strain evidence="2">YC6887</strain>
    </source>
</reference>
<dbReference type="PATRIC" id="fig|1486262.3.peg.1728"/>
<dbReference type="EMBL" id="CP010803">
    <property type="protein sequence ID" value="AJY45688.1"/>
    <property type="molecule type" value="Genomic_DNA"/>
</dbReference>
<evidence type="ECO:0000259" key="1">
    <source>
        <dbReference type="PROSITE" id="PS51208"/>
    </source>
</evidence>
<dbReference type="Proteomes" id="UP000032611">
    <property type="component" value="Chromosome"/>
</dbReference>
<organism evidence="2 3">
    <name type="scientific">Martelella endophytica</name>
    <dbReference type="NCBI Taxonomy" id="1486262"/>
    <lineage>
        <taxon>Bacteria</taxon>
        <taxon>Pseudomonadati</taxon>
        <taxon>Pseudomonadota</taxon>
        <taxon>Alphaproteobacteria</taxon>
        <taxon>Hyphomicrobiales</taxon>
        <taxon>Aurantimonadaceae</taxon>
        <taxon>Martelella</taxon>
    </lineage>
</organism>
<name>A0A0D5LQS0_MAREN</name>
<protein>
    <recommendedName>
        <fullName evidence="1">Autotransporter domain-containing protein</fullName>
    </recommendedName>
</protein>
<dbReference type="SMART" id="SM00869">
    <property type="entry name" value="Autotransporter"/>
    <property type="match status" value="1"/>
</dbReference>
<proteinExistence type="predicted"/>
<evidence type="ECO:0000313" key="2">
    <source>
        <dbReference type="EMBL" id="AJY45688.1"/>
    </source>
</evidence>
<dbReference type="InterPro" id="IPR005546">
    <property type="entry name" value="Autotransporte_beta"/>
</dbReference>
<feature type="domain" description="Autotransporter" evidence="1">
    <location>
        <begin position="1969"/>
        <end position="2249"/>
    </location>
</feature>
<dbReference type="HOGENOM" id="CLU_001296_0_0_5"/>
<accession>A0A0D5LQS0</accession>
<keyword evidence="3" id="KW-1185">Reference proteome</keyword>